<dbReference type="EMBL" id="CP002117">
    <property type="protein sequence ID" value="ADN35062.1"/>
    <property type="molecule type" value="Genomic_DNA"/>
</dbReference>
<sequence>MELSGADVATGIAEDEYIEFGISPFDELHEIELSINDALDSCGGDILPALYLLNYCRNLVEDGDMEEYIEACTLLSDTCRSLPGNRGGRLRAVGDYLDFCID</sequence>
<dbReference type="STRING" id="679926.Mpet_0285"/>
<reference evidence="1 2" key="1">
    <citation type="journal article" date="2010" name="Stand. Genomic Sci.">
        <title>Complete genome sequence of Methanoplanus petrolearius type strain (SEBR 4847).</title>
        <authorList>
            <person name="Brambilla E."/>
            <person name="Djao O.D."/>
            <person name="Daligault H."/>
            <person name="Lapidus A."/>
            <person name="Lucas S."/>
            <person name="Hammon N."/>
            <person name="Nolan M."/>
            <person name="Tice H."/>
            <person name="Cheng J.F."/>
            <person name="Han C."/>
            <person name="Tapia R."/>
            <person name="Goodwin L."/>
            <person name="Pitluck S."/>
            <person name="Liolios K."/>
            <person name="Ivanova N."/>
            <person name="Mavromatis K."/>
            <person name="Mikhailova N."/>
            <person name="Pati A."/>
            <person name="Chen A."/>
            <person name="Palaniappan K."/>
            <person name="Land M."/>
            <person name="Hauser L."/>
            <person name="Chang Y.J."/>
            <person name="Jeffries C.D."/>
            <person name="Rohde M."/>
            <person name="Spring S."/>
            <person name="Sikorski J."/>
            <person name="Goker M."/>
            <person name="Woyke T."/>
            <person name="Bristow J."/>
            <person name="Eisen J.A."/>
            <person name="Markowitz V."/>
            <person name="Hugenholtz P."/>
            <person name="Kyrpides N.C."/>
            <person name="Klenk H.P."/>
        </authorList>
    </citation>
    <scope>NUCLEOTIDE SEQUENCE [LARGE SCALE GENOMIC DNA]</scope>
    <source>
        <strain evidence="2">DSM 11571 / OCM 486 / SEBR 4847</strain>
    </source>
</reference>
<evidence type="ECO:0000313" key="2">
    <source>
        <dbReference type="Proteomes" id="UP000006565"/>
    </source>
</evidence>
<dbReference type="KEGG" id="mpi:Mpet_0285"/>
<dbReference type="AlphaFoldDB" id="E1RFB4"/>
<gene>
    <name evidence="1" type="ordered locus">Mpet_0285</name>
</gene>
<dbReference type="HOGENOM" id="CLU_2271071_0_0_2"/>
<proteinExistence type="predicted"/>
<dbReference type="Proteomes" id="UP000006565">
    <property type="component" value="Chromosome"/>
</dbReference>
<evidence type="ECO:0000313" key="1">
    <source>
        <dbReference type="EMBL" id="ADN35062.1"/>
    </source>
</evidence>
<keyword evidence="2" id="KW-1185">Reference proteome</keyword>
<accession>E1RFB4</accession>
<organism evidence="1 2">
    <name type="scientific">Methanolacinia petrolearia (strain DSM 11571 / OCM 486 / SEBR 4847)</name>
    <name type="common">Methanoplanus petrolearius</name>
    <dbReference type="NCBI Taxonomy" id="679926"/>
    <lineage>
        <taxon>Archaea</taxon>
        <taxon>Methanobacteriati</taxon>
        <taxon>Methanobacteriota</taxon>
        <taxon>Stenosarchaea group</taxon>
        <taxon>Methanomicrobia</taxon>
        <taxon>Methanomicrobiales</taxon>
        <taxon>Methanomicrobiaceae</taxon>
        <taxon>Methanolacinia</taxon>
    </lineage>
</organism>
<name>E1RFB4_METP4</name>
<protein>
    <submittedName>
        <fullName evidence="1">Uncharacterized protein</fullName>
    </submittedName>
</protein>